<sequence length="24" mass="2662">MITGEVSMYGLIRSRPCFVSPNTC</sequence>
<organism evidence="1">
    <name type="scientific">Arundo donax</name>
    <name type="common">Giant reed</name>
    <name type="synonym">Donax arundinaceus</name>
    <dbReference type="NCBI Taxonomy" id="35708"/>
    <lineage>
        <taxon>Eukaryota</taxon>
        <taxon>Viridiplantae</taxon>
        <taxon>Streptophyta</taxon>
        <taxon>Embryophyta</taxon>
        <taxon>Tracheophyta</taxon>
        <taxon>Spermatophyta</taxon>
        <taxon>Magnoliopsida</taxon>
        <taxon>Liliopsida</taxon>
        <taxon>Poales</taxon>
        <taxon>Poaceae</taxon>
        <taxon>PACMAD clade</taxon>
        <taxon>Arundinoideae</taxon>
        <taxon>Arundineae</taxon>
        <taxon>Arundo</taxon>
    </lineage>
</organism>
<dbReference type="AlphaFoldDB" id="A0A0A9GYV6"/>
<protein>
    <submittedName>
        <fullName evidence="1">Uncharacterized protein</fullName>
    </submittedName>
</protein>
<reference evidence="1" key="2">
    <citation type="journal article" date="2015" name="Data Brief">
        <title>Shoot transcriptome of the giant reed, Arundo donax.</title>
        <authorList>
            <person name="Barrero R.A."/>
            <person name="Guerrero F.D."/>
            <person name="Moolhuijzen P."/>
            <person name="Goolsby J.A."/>
            <person name="Tidwell J."/>
            <person name="Bellgard S.E."/>
            <person name="Bellgard M.I."/>
        </authorList>
    </citation>
    <scope>NUCLEOTIDE SEQUENCE</scope>
    <source>
        <tissue evidence="1">Shoot tissue taken approximately 20 cm above the soil surface</tissue>
    </source>
</reference>
<reference evidence="1" key="1">
    <citation type="submission" date="2014-09" db="EMBL/GenBank/DDBJ databases">
        <authorList>
            <person name="Magalhaes I.L.F."/>
            <person name="Oliveira U."/>
            <person name="Santos F.R."/>
            <person name="Vidigal T.H.D.A."/>
            <person name="Brescovit A.D."/>
            <person name="Santos A.J."/>
        </authorList>
    </citation>
    <scope>NUCLEOTIDE SEQUENCE</scope>
    <source>
        <tissue evidence="1">Shoot tissue taken approximately 20 cm above the soil surface</tissue>
    </source>
</reference>
<proteinExistence type="predicted"/>
<evidence type="ECO:0000313" key="1">
    <source>
        <dbReference type="EMBL" id="JAE29697.1"/>
    </source>
</evidence>
<dbReference type="EMBL" id="GBRH01168199">
    <property type="protein sequence ID" value="JAE29697.1"/>
    <property type="molecule type" value="Transcribed_RNA"/>
</dbReference>
<accession>A0A0A9GYV6</accession>
<name>A0A0A9GYV6_ARUDO</name>